<dbReference type="InterPro" id="IPR034122">
    <property type="entry name" value="Retropepsin-like_bacterial"/>
</dbReference>
<dbReference type="Gene3D" id="2.40.70.10">
    <property type="entry name" value="Acid Proteases"/>
    <property type="match status" value="1"/>
</dbReference>
<gene>
    <name evidence="1" type="ORF">DEM34_02085</name>
</gene>
<dbReference type="GO" id="GO:0004190">
    <property type="term" value="F:aspartic-type endopeptidase activity"/>
    <property type="evidence" value="ECO:0007669"/>
    <property type="project" value="InterPro"/>
</dbReference>
<name>A0A2U2N7P1_9GAMM</name>
<sequence length="236" mass="25339">MGRWPARTCHRFAAAGRRARRALSNGTPALLALAFAVAATAADLPRVALVGLFPGKAVLEIEGERYVLAEGERSPEGITLIQAGEGSAVISHEGRRHEVALSRAVGGRYAEPERRTVRIARDGRGMYSASGSINGRGASFLVDTGATLVAVNRNDARRFGIDFEREGTRVMAETASGQTAAWRVRLDRVRVGEIELRDVPALVVDGGSPRTPLLGMSFLGRLSLREEGGLLLLEQR</sequence>
<dbReference type="Proteomes" id="UP000245474">
    <property type="component" value="Unassembled WGS sequence"/>
</dbReference>
<proteinExistence type="predicted"/>
<dbReference type="AlphaFoldDB" id="A0A2U2N7P1"/>
<dbReference type="InterPro" id="IPR011969">
    <property type="entry name" value="Clan_AA_Asp_peptidase_C"/>
</dbReference>
<dbReference type="InterPro" id="IPR021109">
    <property type="entry name" value="Peptidase_aspartic_dom_sf"/>
</dbReference>
<accession>A0A2U2N7P1</accession>
<dbReference type="NCBIfam" id="TIGR02281">
    <property type="entry name" value="clan_AA_DTGA"/>
    <property type="match status" value="1"/>
</dbReference>
<dbReference type="Pfam" id="PF13975">
    <property type="entry name" value="gag-asp_proteas"/>
    <property type="match status" value="1"/>
</dbReference>
<keyword evidence="1" id="KW-0378">Hydrolase</keyword>
<protein>
    <submittedName>
        <fullName evidence="1">TIGR02281 family clan AA aspartic protease</fullName>
    </submittedName>
</protein>
<evidence type="ECO:0000313" key="2">
    <source>
        <dbReference type="Proteomes" id="UP000245474"/>
    </source>
</evidence>
<reference evidence="1 2" key="1">
    <citation type="submission" date="2018-05" db="EMBL/GenBank/DDBJ databases">
        <title>Spiribacter halobius sp. nov., a moderately halophilic bacterium isolated from marine solar saltern.</title>
        <authorList>
            <person name="Zheng W.-S."/>
            <person name="Lu D.-C."/>
            <person name="Du Z.-J."/>
        </authorList>
    </citation>
    <scope>NUCLEOTIDE SEQUENCE [LARGE SCALE GENOMIC DNA]</scope>
    <source>
        <strain evidence="1 2">E85</strain>
    </source>
</reference>
<organism evidence="1 2">
    <name type="scientific">Sediminicurvatus halobius</name>
    <dbReference type="NCBI Taxonomy" id="2182432"/>
    <lineage>
        <taxon>Bacteria</taxon>
        <taxon>Pseudomonadati</taxon>
        <taxon>Pseudomonadota</taxon>
        <taxon>Gammaproteobacteria</taxon>
        <taxon>Chromatiales</taxon>
        <taxon>Ectothiorhodospiraceae</taxon>
        <taxon>Sediminicurvatus</taxon>
    </lineage>
</organism>
<evidence type="ECO:0000313" key="1">
    <source>
        <dbReference type="EMBL" id="PWG65092.1"/>
    </source>
</evidence>
<dbReference type="OrthoDB" id="185963at2"/>
<comment type="caution">
    <text evidence="1">The sequence shown here is derived from an EMBL/GenBank/DDBJ whole genome shotgun (WGS) entry which is preliminary data.</text>
</comment>
<dbReference type="PROSITE" id="PS00141">
    <property type="entry name" value="ASP_PROTEASE"/>
    <property type="match status" value="1"/>
</dbReference>
<dbReference type="SUPFAM" id="SSF50630">
    <property type="entry name" value="Acid proteases"/>
    <property type="match status" value="1"/>
</dbReference>
<dbReference type="EMBL" id="QFFI01000003">
    <property type="protein sequence ID" value="PWG65092.1"/>
    <property type="molecule type" value="Genomic_DNA"/>
</dbReference>
<dbReference type="CDD" id="cd05483">
    <property type="entry name" value="retropepsin_like_bacteria"/>
    <property type="match status" value="1"/>
</dbReference>
<keyword evidence="1" id="KW-0645">Protease</keyword>
<keyword evidence="2" id="KW-1185">Reference proteome</keyword>
<dbReference type="GO" id="GO:0006508">
    <property type="term" value="P:proteolysis"/>
    <property type="evidence" value="ECO:0007669"/>
    <property type="project" value="UniProtKB-KW"/>
</dbReference>
<dbReference type="InterPro" id="IPR001969">
    <property type="entry name" value="Aspartic_peptidase_AS"/>
</dbReference>